<evidence type="ECO:0000313" key="4">
    <source>
        <dbReference type="Proteomes" id="UP000633943"/>
    </source>
</evidence>
<reference evidence="3 4" key="1">
    <citation type="submission" date="2019-12" db="EMBL/GenBank/DDBJ databases">
        <title>Comparative genomics gives insights into the taxonomy of the Azoarcus-Aromatoleum group and reveals separate origins of nif in the plant-associated Azoarcus and non-plant-associated Aromatoleum sub-groups.</title>
        <authorList>
            <person name="Lafos M."/>
            <person name="Maluk M."/>
            <person name="Batista M."/>
            <person name="Junghare M."/>
            <person name="Carmona M."/>
            <person name="Faoro H."/>
            <person name="Cruz L.M."/>
            <person name="Battistoni F."/>
            <person name="De Souza E."/>
            <person name="Pedrosa F."/>
            <person name="Chen W.-M."/>
            <person name="Poole P.S."/>
            <person name="Dixon R.A."/>
            <person name="James E.K."/>
        </authorList>
    </citation>
    <scope>NUCLEOTIDE SEQUENCE [LARGE SCALE GENOMIC DNA]</scope>
    <source>
        <strain evidence="3 4">PbN1</strain>
    </source>
</reference>
<organism evidence="3 4">
    <name type="scientific">Aromatoleum bremense</name>
    <dbReference type="NCBI Taxonomy" id="76115"/>
    <lineage>
        <taxon>Bacteria</taxon>
        <taxon>Pseudomonadati</taxon>
        <taxon>Pseudomonadota</taxon>
        <taxon>Betaproteobacteria</taxon>
        <taxon>Rhodocyclales</taxon>
        <taxon>Rhodocyclaceae</taxon>
        <taxon>Aromatoleum</taxon>
    </lineage>
</organism>
<evidence type="ECO:0000256" key="1">
    <source>
        <dbReference type="ARBA" id="ARBA00023002"/>
    </source>
</evidence>
<name>A0ABX1NUS4_9RHOO</name>
<comment type="caution">
    <text evidence="3">The sequence shown here is derived from an EMBL/GenBank/DDBJ whole genome shotgun (WGS) entry which is preliminary data.</text>
</comment>
<keyword evidence="4" id="KW-1185">Reference proteome</keyword>
<keyword evidence="1" id="KW-0560">Oxidoreductase</keyword>
<protein>
    <submittedName>
        <fullName evidence="3">Pyridoxamine 5'-phosphate oxidase</fullName>
    </submittedName>
</protein>
<dbReference type="EMBL" id="WTVP01000021">
    <property type="protein sequence ID" value="NMG15764.1"/>
    <property type="molecule type" value="Genomic_DNA"/>
</dbReference>
<dbReference type="Gene3D" id="2.30.110.10">
    <property type="entry name" value="Electron Transport, Fmn-binding Protein, Chain A"/>
    <property type="match status" value="1"/>
</dbReference>
<dbReference type="InterPro" id="IPR012349">
    <property type="entry name" value="Split_barrel_FMN-bd"/>
</dbReference>
<evidence type="ECO:0000259" key="2">
    <source>
        <dbReference type="Pfam" id="PF01243"/>
    </source>
</evidence>
<accession>A0ABX1NUS4</accession>
<dbReference type="SUPFAM" id="SSF50475">
    <property type="entry name" value="FMN-binding split barrel"/>
    <property type="match status" value="1"/>
</dbReference>
<dbReference type="InterPro" id="IPR011576">
    <property type="entry name" value="Pyridox_Oxase_N"/>
</dbReference>
<dbReference type="InterPro" id="IPR052019">
    <property type="entry name" value="F420H2_bilvrd_red/Heme_oxyg"/>
</dbReference>
<feature type="domain" description="Pyridoxamine 5'-phosphate oxidase N-terminal" evidence="2">
    <location>
        <begin position="12"/>
        <end position="136"/>
    </location>
</feature>
<dbReference type="Proteomes" id="UP000633943">
    <property type="component" value="Unassembled WGS sequence"/>
</dbReference>
<dbReference type="PANTHER" id="PTHR35176">
    <property type="entry name" value="HEME OXYGENASE HI_0854-RELATED"/>
    <property type="match status" value="1"/>
</dbReference>
<dbReference type="Pfam" id="PF01243">
    <property type="entry name" value="PNPOx_N"/>
    <property type="match status" value="1"/>
</dbReference>
<evidence type="ECO:0000313" key="3">
    <source>
        <dbReference type="EMBL" id="NMG15764.1"/>
    </source>
</evidence>
<proteinExistence type="predicted"/>
<sequence length="171" mass="19265">MQTDPRNEPLTYLEHHHVMTLATQGPEGPWAAAVFYVNDGADLYFLSAPSTRHARNLERDPRVAATVQEDYSEWQEIRGIQLEGEALRLNALDSVRAANLFARKFTFTTRDHMNGAIAAAMNKIAWYRLRPARLYFIDNSRGLGCREQFDVASVDRPKSAAKLSPSPSKTT</sequence>
<gene>
    <name evidence="3" type="ORF">GPA24_09440</name>
</gene>
<dbReference type="PANTHER" id="PTHR35176:SF6">
    <property type="entry name" value="HEME OXYGENASE HI_0854-RELATED"/>
    <property type="match status" value="1"/>
</dbReference>
<dbReference type="RefSeq" id="WP_169202397.1">
    <property type="nucleotide sequence ID" value="NZ_CP059467.1"/>
</dbReference>